<dbReference type="InterPro" id="IPR050330">
    <property type="entry name" value="Bact_OuterMem_StrucFunc"/>
</dbReference>
<protein>
    <submittedName>
        <fullName evidence="12">Flagellar motor protein MotB</fullName>
    </submittedName>
</protein>
<gene>
    <name evidence="12" type="primary">motB</name>
    <name evidence="12" type="ORF">ACFFGH_05800</name>
</gene>
<dbReference type="PANTHER" id="PTHR30329:SF21">
    <property type="entry name" value="LIPOPROTEIN YIAD-RELATED"/>
    <property type="match status" value="1"/>
</dbReference>
<evidence type="ECO:0000313" key="12">
    <source>
        <dbReference type="EMBL" id="MFC0677366.1"/>
    </source>
</evidence>
<feature type="region of interest" description="Disordered" evidence="9">
    <location>
        <begin position="285"/>
        <end position="342"/>
    </location>
</feature>
<evidence type="ECO:0000256" key="4">
    <source>
        <dbReference type="ARBA" id="ARBA00022692"/>
    </source>
</evidence>
<dbReference type="InterPro" id="IPR036737">
    <property type="entry name" value="OmpA-like_sf"/>
</dbReference>
<keyword evidence="12" id="KW-0969">Cilium</keyword>
<dbReference type="InterPro" id="IPR006665">
    <property type="entry name" value="OmpA-like"/>
</dbReference>
<dbReference type="Gene3D" id="3.30.1330.60">
    <property type="entry name" value="OmpA-like domain"/>
    <property type="match status" value="1"/>
</dbReference>
<feature type="domain" description="OmpA-like" evidence="11">
    <location>
        <begin position="159"/>
        <end position="279"/>
    </location>
</feature>
<sequence>MASEKQQQQQQPIIVVRKKKGGSAHHGGAWKVAYADFVTAMMAFFMVMWLTATMTPEQLGGVADYFKNPSAVASRGSATVEGKMGPGGAGDAPIKVFDAVKNPPGAGSVDLKADAKAAEEKERKRLEELKKLLEEAIAKSLAMAPFKDQLLIDLTPEGLRVQIVDAQNRPMFDLGSPELKPHTRAILFELGRFFNQVDNRIAISGHTDTTPYAGGITGYSNWELSAERANAARRALVRGGLAEEKLSRIVGLSSSVLFDQVDSRNPINRRISIVVLNPAAERSAEASDRARVVGDGRAVDPPPLPPSGDAAALARAPAAVSARPAAANGPAAEAGAALASPQ</sequence>
<evidence type="ECO:0000256" key="6">
    <source>
        <dbReference type="ARBA" id="ARBA00023136"/>
    </source>
</evidence>
<evidence type="ECO:0000256" key="9">
    <source>
        <dbReference type="SAM" id="MobiDB-lite"/>
    </source>
</evidence>
<keyword evidence="4 10" id="KW-0812">Transmembrane</keyword>
<keyword evidence="12" id="KW-0282">Flagellum</keyword>
<dbReference type="NCBIfam" id="NF006548">
    <property type="entry name" value="PRK09041.1"/>
    <property type="match status" value="1"/>
</dbReference>
<feature type="compositionally biased region" description="Low complexity" evidence="9">
    <location>
        <begin position="307"/>
        <end position="342"/>
    </location>
</feature>
<reference evidence="12 13" key="1">
    <citation type="submission" date="2024-09" db="EMBL/GenBank/DDBJ databases">
        <authorList>
            <person name="Sun Q."/>
            <person name="Mori K."/>
        </authorList>
    </citation>
    <scope>NUCLEOTIDE SEQUENCE [LARGE SCALE GENOMIC DNA]</scope>
    <source>
        <strain evidence="12 13">KCTC 23076</strain>
    </source>
</reference>
<name>A0ABV6RK76_9GAMM</name>
<evidence type="ECO:0000259" key="11">
    <source>
        <dbReference type="PROSITE" id="PS51123"/>
    </source>
</evidence>
<dbReference type="EMBL" id="JBHLTG010000001">
    <property type="protein sequence ID" value="MFC0677366.1"/>
    <property type="molecule type" value="Genomic_DNA"/>
</dbReference>
<evidence type="ECO:0000256" key="1">
    <source>
        <dbReference type="ARBA" id="ARBA00004162"/>
    </source>
</evidence>
<feature type="coiled-coil region" evidence="8">
    <location>
        <begin position="112"/>
        <end position="143"/>
    </location>
</feature>
<dbReference type="PANTHER" id="PTHR30329">
    <property type="entry name" value="STATOR ELEMENT OF FLAGELLAR MOTOR COMPLEX"/>
    <property type="match status" value="1"/>
</dbReference>
<comment type="caution">
    <text evidence="12">The sequence shown here is derived from an EMBL/GenBank/DDBJ whole genome shotgun (WGS) entry which is preliminary data.</text>
</comment>
<keyword evidence="13" id="KW-1185">Reference proteome</keyword>
<evidence type="ECO:0000256" key="5">
    <source>
        <dbReference type="ARBA" id="ARBA00022989"/>
    </source>
</evidence>
<evidence type="ECO:0000256" key="7">
    <source>
        <dbReference type="PROSITE-ProRule" id="PRU00473"/>
    </source>
</evidence>
<dbReference type="RefSeq" id="WP_386665755.1">
    <property type="nucleotide sequence ID" value="NZ_JBHLTG010000001.1"/>
</dbReference>
<comment type="subcellular location">
    <subcellularLocation>
        <location evidence="1">Cell membrane</location>
        <topology evidence="1">Single-pass membrane protein</topology>
    </subcellularLocation>
</comment>
<proteinExistence type="inferred from homology"/>
<feature type="compositionally biased region" description="Basic and acidic residues" evidence="9">
    <location>
        <begin position="285"/>
        <end position="298"/>
    </location>
</feature>
<keyword evidence="5 10" id="KW-1133">Transmembrane helix</keyword>
<keyword evidence="3" id="KW-1003">Cell membrane</keyword>
<comment type="similarity">
    <text evidence="2">Belongs to the MotB family.</text>
</comment>
<dbReference type="PROSITE" id="PS51123">
    <property type="entry name" value="OMPA_2"/>
    <property type="match status" value="1"/>
</dbReference>
<evidence type="ECO:0000256" key="8">
    <source>
        <dbReference type="SAM" id="Coils"/>
    </source>
</evidence>
<dbReference type="SUPFAM" id="SSF103088">
    <property type="entry name" value="OmpA-like"/>
    <property type="match status" value="1"/>
</dbReference>
<feature type="transmembrane region" description="Helical" evidence="10">
    <location>
        <begin position="28"/>
        <end position="50"/>
    </location>
</feature>
<organism evidence="12 13">
    <name type="scientific">Lysobacter korlensis</name>
    <dbReference type="NCBI Taxonomy" id="553636"/>
    <lineage>
        <taxon>Bacteria</taxon>
        <taxon>Pseudomonadati</taxon>
        <taxon>Pseudomonadota</taxon>
        <taxon>Gammaproteobacteria</taxon>
        <taxon>Lysobacterales</taxon>
        <taxon>Lysobacteraceae</taxon>
        <taxon>Lysobacter</taxon>
    </lineage>
</organism>
<dbReference type="Pfam" id="PF13677">
    <property type="entry name" value="MotB_plug"/>
    <property type="match status" value="1"/>
</dbReference>
<evidence type="ECO:0000256" key="3">
    <source>
        <dbReference type="ARBA" id="ARBA00022475"/>
    </source>
</evidence>
<dbReference type="Pfam" id="PF00691">
    <property type="entry name" value="OmpA"/>
    <property type="match status" value="1"/>
</dbReference>
<keyword evidence="8" id="KW-0175">Coiled coil</keyword>
<accession>A0ABV6RK76</accession>
<dbReference type="InterPro" id="IPR025713">
    <property type="entry name" value="MotB-like_N_dom"/>
</dbReference>
<evidence type="ECO:0000313" key="13">
    <source>
        <dbReference type="Proteomes" id="UP001589896"/>
    </source>
</evidence>
<dbReference type="Proteomes" id="UP001589896">
    <property type="component" value="Unassembled WGS sequence"/>
</dbReference>
<keyword evidence="6 7" id="KW-0472">Membrane</keyword>
<keyword evidence="12" id="KW-0966">Cell projection</keyword>
<evidence type="ECO:0000256" key="2">
    <source>
        <dbReference type="ARBA" id="ARBA00008914"/>
    </source>
</evidence>
<evidence type="ECO:0000256" key="10">
    <source>
        <dbReference type="SAM" id="Phobius"/>
    </source>
</evidence>